<feature type="compositionally biased region" description="Polar residues" evidence="7">
    <location>
        <begin position="546"/>
        <end position="569"/>
    </location>
</feature>
<protein>
    <submittedName>
        <fullName evidence="10">Uncharacterized protein</fullName>
    </submittedName>
</protein>
<dbReference type="Gene3D" id="1.10.510.10">
    <property type="entry name" value="Transferase(Phosphotransferase) domain 1"/>
    <property type="match status" value="1"/>
</dbReference>
<dbReference type="InterPro" id="IPR013761">
    <property type="entry name" value="SAM/pointed_sf"/>
</dbReference>
<dbReference type="InterPro" id="IPR050538">
    <property type="entry name" value="MAP_kinase_kinase_kinase"/>
</dbReference>
<feature type="region of interest" description="Disordered" evidence="7">
    <location>
        <begin position="361"/>
        <end position="386"/>
    </location>
</feature>
<feature type="compositionally biased region" description="Polar residues" evidence="7">
    <location>
        <begin position="361"/>
        <end position="370"/>
    </location>
</feature>
<evidence type="ECO:0000256" key="7">
    <source>
        <dbReference type="SAM" id="MobiDB-lite"/>
    </source>
</evidence>
<evidence type="ECO:0000256" key="6">
    <source>
        <dbReference type="PROSITE-ProRule" id="PRU10141"/>
    </source>
</evidence>
<dbReference type="PANTHER" id="PTHR48016:SF56">
    <property type="entry name" value="MAPKK KINASE"/>
    <property type="match status" value="1"/>
</dbReference>
<name>A0A8H7EUF3_9FUNG</name>
<dbReference type="Pfam" id="PF00069">
    <property type="entry name" value="Pkinase"/>
    <property type="match status" value="1"/>
</dbReference>
<feature type="binding site" evidence="6">
    <location>
        <position position="899"/>
    </location>
    <ligand>
        <name>ATP</name>
        <dbReference type="ChEBI" id="CHEBI:30616"/>
    </ligand>
</feature>
<keyword evidence="2" id="KW-0808">Transferase</keyword>
<dbReference type="PROSITE" id="PS00107">
    <property type="entry name" value="PROTEIN_KINASE_ATP"/>
    <property type="match status" value="1"/>
</dbReference>
<dbReference type="InterPro" id="IPR000719">
    <property type="entry name" value="Prot_kinase_dom"/>
</dbReference>
<dbReference type="Pfam" id="PF14847">
    <property type="entry name" value="Ras_bdg_2"/>
    <property type="match status" value="1"/>
</dbReference>
<sequence length="1164" mass="130125">MAIGGVPSMNKQTPLLRDKSRPGDEEWPNERVVGWLEESGWNYAARRFRDYNVQGQKFFDLTIEELNDLLPRFRDDEKKLLLHNIRTLRTNVLATKYEEMTTTPTSMYDEHPFRDPPENAAYQQSMQARPNPSMTPWNLGPYHAPVRQQQNGTLEYDGGPQTLHIPQRTSSSSGIVSELMEQIQAPQFKPLAGKPRLRSSNPYPSNPSAANGRYPGNVGVNMFPAASDRIRSPNSPRNIVDPEKGWKVAGRVPVVSAPAAAPSTPPVPVMHEHPIQVTKDSDVYFRLIVTDSSDAQHIKYLILKKMGLEVSGVKYQFFHENGSRADLALSDDELLRVCRNSDDSITKRILVKALDTSAENYNDYPLQSSPHPFRPSYPRSQPSYGTPSDVLASVAWQPPSNDTYDISTQAAGYLQPDRASPISTSGGYQLTDPPAPQLDNTAHCQFEQQQPLGTLVDEYRYDSGYFEKTFKRSSNRSVASSDYQVFSDQTGTPPSSVQTELRVIPPQTNPTEKPKPLESLWAVAPRPQASLSEQTNEPFTEPPHASKSTPVLNSVSRPQSTSSEKSSGVVNETLPVVSYWAIPPRPQSSASDRTDGSFAETPRSTKAATPVVSYWAVPPRSQPVTDDELTPTEATASNYYQPAKQPLWSIEEQSLPNNNLEVPRSPLSAALSVEEGVEKLSLSDPREGNANSGLHIQIPSRTSPGPSSARSQHSPRTPLGEPRTPQSAISIPSPICSQETPDSDYNDWAERPPVEKLYRDIDKYLPGHDLDGEIVIETPSLPATTPASRRLQGRKKSVRIMMKEKEADEARHKWKLATNMIKINRAMSRQRSTKMWGRKVEQVKPGMTVEKVVQATLQPGDMPEPTKMQWMRGELIGKGSFGRVYHAWNVATSEWIAVKQVDLPTSTSDLSNPELREQVDSIYREITLLAPLNHDNVVQYLGYHSDEEEGHLYIFLEYVPGGSIASMLSKYGAFGERLVRFFTRQILLGLEYLHGCNILHRDIKAGNILLDLDGICKITDFGLSKLGGQHKAYDPYAQNSVMRGTVFWMAPEVVKGTNYSAKIDIWSIGCTVIEMLTGKHPWLDLNMLAALYHLGQYQAPPIPQDISSEAEDFLKQCFTINPVDRPTASELLSHPFVQQDSTFNFNEYMQRKGFERKSSRRAKQ</sequence>
<keyword evidence="3 6" id="KW-0547">Nucleotide-binding</keyword>
<dbReference type="GO" id="GO:0005524">
    <property type="term" value="F:ATP binding"/>
    <property type="evidence" value="ECO:0007669"/>
    <property type="project" value="UniProtKB-UniRule"/>
</dbReference>
<keyword evidence="4" id="KW-0418">Kinase</keyword>
<feature type="compositionally biased region" description="Polar residues" evidence="7">
    <location>
        <begin position="529"/>
        <end position="538"/>
    </location>
</feature>
<feature type="region of interest" description="Disordered" evidence="7">
    <location>
        <begin position="187"/>
        <end position="216"/>
    </location>
</feature>
<dbReference type="GO" id="GO:0000165">
    <property type="term" value="P:MAPK cascade"/>
    <property type="evidence" value="ECO:0007669"/>
    <property type="project" value="UniProtKB-ARBA"/>
</dbReference>
<gene>
    <name evidence="10" type="ORF">EC973_007773</name>
</gene>
<accession>A0A8H7EUF3</accession>
<keyword evidence="5 6" id="KW-0067">ATP-binding</keyword>
<evidence type="ECO:0000256" key="5">
    <source>
        <dbReference type="ARBA" id="ARBA00022840"/>
    </source>
</evidence>
<dbReference type="InterPro" id="IPR008271">
    <property type="entry name" value="Ser/Thr_kinase_AS"/>
</dbReference>
<dbReference type="InterPro" id="IPR029458">
    <property type="entry name" value="Ras-bd_By2"/>
</dbReference>
<comment type="caution">
    <text evidence="10">The sequence shown here is derived from an EMBL/GenBank/DDBJ whole genome shotgun (WGS) entry which is preliminary data.</text>
</comment>
<dbReference type="PROSITE" id="PS00108">
    <property type="entry name" value="PROTEIN_KINASE_ST"/>
    <property type="match status" value="1"/>
</dbReference>
<dbReference type="SUPFAM" id="SSF56112">
    <property type="entry name" value="Protein kinase-like (PK-like)"/>
    <property type="match status" value="1"/>
</dbReference>
<organism evidence="10 11">
    <name type="scientific">Apophysomyces ossiformis</name>
    <dbReference type="NCBI Taxonomy" id="679940"/>
    <lineage>
        <taxon>Eukaryota</taxon>
        <taxon>Fungi</taxon>
        <taxon>Fungi incertae sedis</taxon>
        <taxon>Mucoromycota</taxon>
        <taxon>Mucoromycotina</taxon>
        <taxon>Mucoromycetes</taxon>
        <taxon>Mucorales</taxon>
        <taxon>Mucorineae</taxon>
        <taxon>Mucoraceae</taxon>
        <taxon>Apophysomyces</taxon>
    </lineage>
</organism>
<dbReference type="InterPro" id="IPR017441">
    <property type="entry name" value="Protein_kinase_ATP_BS"/>
</dbReference>
<feature type="compositionally biased region" description="Polar residues" evidence="7">
    <location>
        <begin position="477"/>
        <end position="499"/>
    </location>
</feature>
<evidence type="ECO:0000313" key="11">
    <source>
        <dbReference type="Proteomes" id="UP000605846"/>
    </source>
</evidence>
<dbReference type="Gene3D" id="1.10.150.50">
    <property type="entry name" value="Transcription Factor, Ets-1"/>
    <property type="match status" value="1"/>
</dbReference>
<dbReference type="EMBL" id="JABAYA010000006">
    <property type="protein sequence ID" value="KAF7731942.1"/>
    <property type="molecule type" value="Genomic_DNA"/>
</dbReference>
<feature type="domain" description="Protein kinase" evidence="8">
    <location>
        <begin position="870"/>
        <end position="1137"/>
    </location>
</feature>
<reference evidence="10" key="1">
    <citation type="submission" date="2020-01" db="EMBL/GenBank/DDBJ databases">
        <title>Genome Sequencing of Three Apophysomyces-Like Fungal Strains Confirms a Novel Fungal Genus in the Mucoromycota with divergent Burkholderia-like Endosymbiotic Bacteria.</title>
        <authorList>
            <person name="Stajich J.E."/>
            <person name="Macias A.M."/>
            <person name="Carter-House D."/>
            <person name="Lovett B."/>
            <person name="Kasson L.R."/>
            <person name="Berry K."/>
            <person name="Grigoriev I."/>
            <person name="Chang Y."/>
            <person name="Spatafora J."/>
            <person name="Kasson M.T."/>
        </authorList>
    </citation>
    <scope>NUCLEOTIDE SEQUENCE</scope>
    <source>
        <strain evidence="10">NRRL A-21654</strain>
    </source>
</reference>
<keyword evidence="11" id="KW-1185">Reference proteome</keyword>
<dbReference type="InterPro" id="IPR011009">
    <property type="entry name" value="Kinase-like_dom_sf"/>
</dbReference>
<feature type="compositionally biased region" description="Low complexity" evidence="7">
    <location>
        <begin position="199"/>
        <end position="211"/>
    </location>
</feature>
<dbReference type="OrthoDB" id="266718at2759"/>
<dbReference type="PANTHER" id="PTHR48016">
    <property type="entry name" value="MAP KINASE KINASE KINASE SSK2-RELATED-RELATED"/>
    <property type="match status" value="1"/>
</dbReference>
<feature type="compositionally biased region" description="Polar residues" evidence="7">
    <location>
        <begin position="724"/>
        <end position="740"/>
    </location>
</feature>
<dbReference type="SMART" id="SM00220">
    <property type="entry name" value="S_TKc"/>
    <property type="match status" value="1"/>
</dbReference>
<dbReference type="InterPro" id="IPR001660">
    <property type="entry name" value="SAM"/>
</dbReference>
<evidence type="ECO:0000256" key="4">
    <source>
        <dbReference type="ARBA" id="ARBA00022777"/>
    </source>
</evidence>
<dbReference type="SUPFAM" id="SSF47769">
    <property type="entry name" value="SAM/Pointed domain"/>
    <property type="match status" value="1"/>
</dbReference>
<feature type="region of interest" description="Disordered" evidence="7">
    <location>
        <begin position="151"/>
        <end position="174"/>
    </location>
</feature>
<dbReference type="GO" id="GO:0004672">
    <property type="term" value="F:protein kinase activity"/>
    <property type="evidence" value="ECO:0007669"/>
    <property type="project" value="InterPro"/>
</dbReference>
<proteinExistence type="inferred from homology"/>
<dbReference type="Proteomes" id="UP000605846">
    <property type="component" value="Unassembled WGS sequence"/>
</dbReference>
<evidence type="ECO:0000259" key="8">
    <source>
        <dbReference type="PROSITE" id="PS50011"/>
    </source>
</evidence>
<evidence type="ECO:0000256" key="1">
    <source>
        <dbReference type="ARBA" id="ARBA00006529"/>
    </source>
</evidence>
<evidence type="ECO:0000256" key="3">
    <source>
        <dbReference type="ARBA" id="ARBA00022741"/>
    </source>
</evidence>
<feature type="compositionally biased region" description="Polar residues" evidence="7">
    <location>
        <begin position="689"/>
        <end position="715"/>
    </location>
</feature>
<feature type="region of interest" description="Disordered" evidence="7">
    <location>
        <begin position="1"/>
        <end position="27"/>
    </location>
</feature>
<feature type="region of interest" description="Disordered" evidence="7">
    <location>
        <begin position="582"/>
        <end position="607"/>
    </location>
</feature>
<dbReference type="AlphaFoldDB" id="A0A8H7EUF3"/>
<evidence type="ECO:0000256" key="2">
    <source>
        <dbReference type="ARBA" id="ARBA00022679"/>
    </source>
</evidence>
<dbReference type="FunFam" id="1.10.510.10:FF:000182">
    <property type="entry name" value="MAP kinase kinase kinase mkh1"/>
    <property type="match status" value="1"/>
</dbReference>
<evidence type="ECO:0000313" key="10">
    <source>
        <dbReference type="EMBL" id="KAF7731942.1"/>
    </source>
</evidence>
<feature type="region of interest" description="Disordered" evidence="7">
    <location>
        <begin position="477"/>
        <end position="569"/>
    </location>
</feature>
<feature type="domain" description="SAM" evidence="9">
    <location>
        <begin position="27"/>
        <end position="91"/>
    </location>
</feature>
<evidence type="ECO:0000259" key="9">
    <source>
        <dbReference type="PROSITE" id="PS50105"/>
    </source>
</evidence>
<dbReference type="PROSITE" id="PS50011">
    <property type="entry name" value="PROTEIN_KINASE_DOM"/>
    <property type="match status" value="1"/>
</dbReference>
<comment type="similarity">
    <text evidence="1">Belongs to the protein kinase superfamily. STE Ser/Thr protein kinase family. MAP kinase kinase kinase subfamily.</text>
</comment>
<dbReference type="PROSITE" id="PS50105">
    <property type="entry name" value="SAM_DOMAIN"/>
    <property type="match status" value="1"/>
</dbReference>
<dbReference type="CDD" id="cd06606">
    <property type="entry name" value="STKc_MAPKKK"/>
    <property type="match status" value="1"/>
</dbReference>
<feature type="region of interest" description="Disordered" evidence="7">
    <location>
        <begin position="678"/>
        <end position="747"/>
    </location>
</feature>